<keyword evidence="4" id="KW-1185">Reference proteome</keyword>
<dbReference type="InterPro" id="IPR001054">
    <property type="entry name" value="A/G_cyclase"/>
</dbReference>
<reference evidence="3 4" key="1">
    <citation type="submission" date="2018-11" db="EMBL/GenBank/DDBJ databases">
        <authorList>
            <person name="Li F."/>
        </authorList>
    </citation>
    <scope>NUCLEOTIDE SEQUENCE [LARGE SCALE GENOMIC DNA]</scope>
    <source>
        <strain evidence="3 4">YS17T</strain>
    </source>
</reference>
<dbReference type="SUPFAM" id="SSF55073">
    <property type="entry name" value="Nucleotide cyclase"/>
    <property type="match status" value="1"/>
</dbReference>
<dbReference type="GO" id="GO:0004016">
    <property type="term" value="F:adenylate cyclase activity"/>
    <property type="evidence" value="ECO:0007669"/>
    <property type="project" value="UniProtKB-ARBA"/>
</dbReference>
<organism evidence="3 4">
    <name type="scientific">Aeromicrobium camelliae</name>
    <dbReference type="NCBI Taxonomy" id="1538144"/>
    <lineage>
        <taxon>Bacteria</taxon>
        <taxon>Bacillati</taxon>
        <taxon>Actinomycetota</taxon>
        <taxon>Actinomycetes</taxon>
        <taxon>Propionibacteriales</taxon>
        <taxon>Nocardioidaceae</taxon>
        <taxon>Aeromicrobium</taxon>
    </lineage>
</organism>
<name>A0A3N6YY83_9ACTN</name>
<gene>
    <name evidence="3" type="ORF">EHW97_12495</name>
</gene>
<evidence type="ECO:0000313" key="4">
    <source>
        <dbReference type="Proteomes" id="UP000275225"/>
    </source>
</evidence>
<dbReference type="GO" id="GO:0006171">
    <property type="term" value="P:cAMP biosynthetic process"/>
    <property type="evidence" value="ECO:0007669"/>
    <property type="project" value="TreeGrafter"/>
</dbReference>
<dbReference type="SMART" id="SM00044">
    <property type="entry name" value="CYCc"/>
    <property type="match status" value="1"/>
</dbReference>
<protein>
    <submittedName>
        <fullName evidence="3">Adenylate/guanylate cyclase domain-containing protein</fullName>
    </submittedName>
</protein>
<proteinExistence type="inferred from homology"/>
<feature type="domain" description="Guanylate cyclase" evidence="2">
    <location>
        <begin position="207"/>
        <end position="316"/>
    </location>
</feature>
<dbReference type="CDD" id="cd07302">
    <property type="entry name" value="CHD"/>
    <property type="match status" value="1"/>
</dbReference>
<comment type="similarity">
    <text evidence="1">Belongs to the adenylyl cyclase class-3 family.</text>
</comment>
<dbReference type="Proteomes" id="UP000275225">
    <property type="component" value="Unassembled WGS sequence"/>
</dbReference>
<evidence type="ECO:0000259" key="2">
    <source>
        <dbReference type="PROSITE" id="PS50125"/>
    </source>
</evidence>
<evidence type="ECO:0000256" key="1">
    <source>
        <dbReference type="ARBA" id="ARBA00005381"/>
    </source>
</evidence>
<dbReference type="AlphaFoldDB" id="A0A3N6YY83"/>
<dbReference type="GO" id="GO:0035556">
    <property type="term" value="P:intracellular signal transduction"/>
    <property type="evidence" value="ECO:0007669"/>
    <property type="project" value="InterPro"/>
</dbReference>
<evidence type="ECO:0000313" key="3">
    <source>
        <dbReference type="EMBL" id="RQN02731.1"/>
    </source>
</evidence>
<dbReference type="InterPro" id="IPR029787">
    <property type="entry name" value="Nucleotide_cyclase"/>
</dbReference>
<dbReference type="OrthoDB" id="310836at2"/>
<dbReference type="InterPro" id="IPR050697">
    <property type="entry name" value="Adenylyl/Guanylyl_Cyclase_3/4"/>
</dbReference>
<dbReference type="PANTHER" id="PTHR43081:SF19">
    <property type="entry name" value="PH-SENSITIVE ADENYLATE CYCLASE RV1264"/>
    <property type="match status" value="1"/>
</dbReference>
<comment type="caution">
    <text evidence="3">The sequence shown here is derived from an EMBL/GenBank/DDBJ whole genome shotgun (WGS) entry which is preliminary data.</text>
</comment>
<dbReference type="Gene3D" id="3.30.70.1230">
    <property type="entry name" value="Nucleotide cyclase"/>
    <property type="match status" value="1"/>
</dbReference>
<accession>A0A3N6YY83</accession>
<dbReference type="EMBL" id="RQJX01000018">
    <property type="protein sequence ID" value="RQN02731.1"/>
    <property type="molecule type" value="Genomic_DNA"/>
</dbReference>
<dbReference type="Pfam" id="PF00211">
    <property type="entry name" value="Guanylate_cyc"/>
    <property type="match status" value="1"/>
</dbReference>
<dbReference type="PANTHER" id="PTHR43081">
    <property type="entry name" value="ADENYLATE CYCLASE, TERMINAL-DIFFERENTIATION SPECIFIC-RELATED"/>
    <property type="match status" value="1"/>
</dbReference>
<sequence length="368" mass="39546">MRASRRACGCTTSRGSRSSTAASARWCSTTTHPIRRFPVANRADERDELVSLILGSRLDLTSDEVAEKGGLSPENTRRLWRALGFPDPGDSSAFGTSDAEAVAIVASAIENDILAEDTTFRLTRAVGQTMARLADWQVSTLVDQLERDVEEGKAQSRLQAAMALAATAGPALEKLMVHAWRRHLAAAASRLEAQGAVDEELLSTTMSVGFADLSRFTALSNELDDAALARVVETFENRATDLVTSYGGRVIKTLGDAVLYVCPDPVQATRIALEIVKRLSTSEGLPSLRVGLATGSVISRLGDVFGPPVNLAARLSHVARSNRVLVDTTTANALGDDFETRVLPPRLLRGFGNVSPITVSERRGFRSR</sequence>
<dbReference type="PROSITE" id="PS50125">
    <property type="entry name" value="GUANYLATE_CYCLASE_2"/>
    <property type="match status" value="1"/>
</dbReference>